<evidence type="ECO:0000256" key="1">
    <source>
        <dbReference type="ARBA" id="ARBA00023054"/>
    </source>
</evidence>
<sequence>MADLPIALRRTRRSTSSLSTAFHGSPASAGMPTPPLTPSASSPSSAGSGPSTPSSRKTPSRRRVPQSRKRNTTSKRVRFSDPGQLAPSTPSTPTNCNCSSGLTPFIRRTSLQTGLPVSGDVSFLPLRQVLDGRVQRRLRRNGLSEEMNNAYAEKAEKTKRAKAAEEELARLRQEVAEKDDLISRLEGGDPDMTIMQDNDRVMALQREVNMLRRQLAAPTTDDPSTVEVDARTHNWTMAARDPFASTMSIDYGGGDYAGGDDDMTEAMTDVDDAADCGRPNTPDILDVDGNDLFGDATMAELQCSTPTRVRRYSSTTKTAGCGDSQMTVSFAQSSFPTPPATSPVAWADDADVGVVAPMTPSSTSPATPVTPSMHLFSTRRVAFSPVSSPPLPPPPPPPARMVDTEVQATLADPKTEELREQVTDLLRNLADKTAALEVLSKGLRGLSPQEESDTPVDASDIVARLASAFRTARLELEYLTPGEIELPLTAPAAAVLDLLLTRLRSLSQQVQQADAQVDEYHALEGDLRQQLGARVQAMDEMRAEGAAQAATIKEKEATITTHEATIASQSATISDLNIAADRFKGALASYARDVAELEALVGRLEADLKEKESVVERVTAEAADWKQTSDAVRKAARAAAATHGQALALRDARVHELRGEIEERDSALRAAQRRGHESARQLREDNAALQARLEAETQRATAAKAAVATLQVLLDGPTNSTDGEAASENNKKQKRLSLGRRIFGRRSGSLGVSSDGADATSASSTSSEGTSPSEPRSTKKRRRYDSGLGFLDEEEAETV</sequence>
<proteinExistence type="predicted"/>
<feature type="compositionally biased region" description="Basic residues" evidence="3">
    <location>
        <begin position="58"/>
        <end position="77"/>
    </location>
</feature>
<dbReference type="EMBL" id="JAWCUI010000009">
    <property type="protein sequence ID" value="KAL1900531.1"/>
    <property type="molecule type" value="Genomic_DNA"/>
</dbReference>
<feature type="region of interest" description="Disordered" evidence="3">
    <location>
        <begin position="1"/>
        <end position="96"/>
    </location>
</feature>
<dbReference type="Gene3D" id="1.10.287.1490">
    <property type="match status" value="1"/>
</dbReference>
<feature type="compositionally biased region" description="Low complexity" evidence="3">
    <location>
        <begin position="38"/>
        <end position="57"/>
    </location>
</feature>
<name>A0ABR3ZIP8_9PEZI</name>
<keyword evidence="1 2" id="KW-0175">Coiled coil</keyword>
<feature type="coiled-coil region" evidence="2">
    <location>
        <begin position="587"/>
        <end position="628"/>
    </location>
</feature>
<dbReference type="PANTHER" id="PTHR23160">
    <property type="entry name" value="SYNAPTONEMAL COMPLEX PROTEIN-RELATED"/>
    <property type="match status" value="1"/>
</dbReference>
<feature type="coiled-coil region" evidence="2">
    <location>
        <begin position="140"/>
        <end position="214"/>
    </location>
</feature>
<feature type="compositionally biased region" description="Basic residues" evidence="3">
    <location>
        <begin position="732"/>
        <end position="744"/>
    </location>
</feature>
<feature type="region of interest" description="Disordered" evidence="3">
    <location>
        <begin position="718"/>
        <end position="799"/>
    </location>
</feature>
<feature type="coiled-coil region" evidence="2">
    <location>
        <begin position="654"/>
        <end position="706"/>
    </location>
</feature>
<gene>
    <name evidence="4" type="ORF">Sste5346_002254</name>
</gene>
<accession>A0ABR3ZIP8</accession>
<keyword evidence="5" id="KW-1185">Reference proteome</keyword>
<feature type="compositionally biased region" description="Low complexity" evidence="3">
    <location>
        <begin position="753"/>
        <end position="775"/>
    </location>
</feature>
<dbReference type="PANTHER" id="PTHR23160:SF19">
    <property type="entry name" value="MYOSIN HEAVY CHAIN-RELATED PROTEIN"/>
    <property type="match status" value="1"/>
</dbReference>
<reference evidence="4 5" key="1">
    <citation type="journal article" date="2024" name="IMA Fungus">
        <title>IMA Genome - F19 : A genome assembly and annotation guide to empower mycologists, including annotated draft genome sequences of Ceratocystis pirilliformis, Diaporthe australafricana, Fusarium ophioides, Paecilomyces lecythidis, and Sporothrix stenoceras.</title>
        <authorList>
            <person name="Aylward J."/>
            <person name="Wilson A.M."/>
            <person name="Visagie C.M."/>
            <person name="Spraker J."/>
            <person name="Barnes I."/>
            <person name="Buitendag C."/>
            <person name="Ceriani C."/>
            <person name="Del Mar Angel L."/>
            <person name="du Plessis D."/>
            <person name="Fuchs T."/>
            <person name="Gasser K."/>
            <person name="Kramer D."/>
            <person name="Li W."/>
            <person name="Munsamy K."/>
            <person name="Piso A."/>
            <person name="Price J.L."/>
            <person name="Sonnekus B."/>
            <person name="Thomas C."/>
            <person name="van der Nest A."/>
            <person name="van Dijk A."/>
            <person name="van Heerden A."/>
            <person name="van Vuuren N."/>
            <person name="Yilmaz N."/>
            <person name="Duong T.A."/>
            <person name="van der Merwe N.A."/>
            <person name="Wingfield M.J."/>
            <person name="Wingfield B.D."/>
        </authorList>
    </citation>
    <scope>NUCLEOTIDE SEQUENCE [LARGE SCALE GENOMIC DNA]</scope>
    <source>
        <strain evidence="4 5">CMW 5346</strain>
    </source>
</reference>
<evidence type="ECO:0000256" key="2">
    <source>
        <dbReference type="SAM" id="Coils"/>
    </source>
</evidence>
<dbReference type="Proteomes" id="UP001583186">
    <property type="component" value="Unassembled WGS sequence"/>
</dbReference>
<feature type="compositionally biased region" description="Polar residues" evidence="3">
    <location>
        <begin position="86"/>
        <end position="96"/>
    </location>
</feature>
<organism evidence="4 5">
    <name type="scientific">Sporothrix stenoceras</name>
    <dbReference type="NCBI Taxonomy" id="5173"/>
    <lineage>
        <taxon>Eukaryota</taxon>
        <taxon>Fungi</taxon>
        <taxon>Dikarya</taxon>
        <taxon>Ascomycota</taxon>
        <taxon>Pezizomycotina</taxon>
        <taxon>Sordariomycetes</taxon>
        <taxon>Sordariomycetidae</taxon>
        <taxon>Ophiostomatales</taxon>
        <taxon>Ophiostomataceae</taxon>
        <taxon>Sporothrix</taxon>
    </lineage>
</organism>
<comment type="caution">
    <text evidence="4">The sequence shown here is derived from an EMBL/GenBank/DDBJ whole genome shotgun (WGS) entry which is preliminary data.</text>
</comment>
<protein>
    <submittedName>
        <fullName evidence="4">Uncharacterized protein</fullName>
    </submittedName>
</protein>
<evidence type="ECO:0000256" key="3">
    <source>
        <dbReference type="SAM" id="MobiDB-lite"/>
    </source>
</evidence>
<evidence type="ECO:0000313" key="4">
    <source>
        <dbReference type="EMBL" id="KAL1900531.1"/>
    </source>
</evidence>
<evidence type="ECO:0000313" key="5">
    <source>
        <dbReference type="Proteomes" id="UP001583186"/>
    </source>
</evidence>
<feature type="coiled-coil region" evidence="2">
    <location>
        <begin position="496"/>
        <end position="523"/>
    </location>
</feature>